<keyword evidence="10" id="KW-1185">Reference proteome</keyword>
<protein>
    <recommendedName>
        <fullName evidence="7">PRA1 family protein</fullName>
    </recommendedName>
</protein>
<dbReference type="Pfam" id="PF03208">
    <property type="entry name" value="PRA1"/>
    <property type="match status" value="1"/>
</dbReference>
<dbReference type="GO" id="GO:0016020">
    <property type="term" value="C:membrane"/>
    <property type="evidence" value="ECO:0007669"/>
    <property type="project" value="UniProtKB-SubCell"/>
</dbReference>
<evidence type="ECO:0000256" key="3">
    <source>
        <dbReference type="ARBA" id="ARBA00006483"/>
    </source>
</evidence>
<dbReference type="EMBL" id="DUZY01000008">
    <property type="protein sequence ID" value="DAD47650.1"/>
    <property type="molecule type" value="Genomic_DNA"/>
</dbReference>
<gene>
    <name evidence="9" type="ORF">HUJ06_017587</name>
</gene>
<feature type="chain" id="PRO_5032772307" description="PRA1 family protein" evidence="8">
    <location>
        <begin position="21"/>
        <end position="208"/>
    </location>
</feature>
<feature type="transmembrane region" description="Helical" evidence="7">
    <location>
        <begin position="153"/>
        <end position="174"/>
    </location>
</feature>
<feature type="transmembrane region" description="Helical" evidence="7">
    <location>
        <begin position="86"/>
        <end position="109"/>
    </location>
</feature>
<reference evidence="9 10" key="1">
    <citation type="journal article" date="2020" name="Mol. Biol. Evol.">
        <title>Distinct Expression and Methylation Patterns for Genes with Different Fates following a Single Whole-Genome Duplication in Flowering Plants.</title>
        <authorList>
            <person name="Shi T."/>
            <person name="Rahmani R.S."/>
            <person name="Gugger P.F."/>
            <person name="Wang M."/>
            <person name="Li H."/>
            <person name="Zhang Y."/>
            <person name="Li Z."/>
            <person name="Wang Q."/>
            <person name="Van de Peer Y."/>
            <person name="Marchal K."/>
            <person name="Chen J."/>
        </authorList>
    </citation>
    <scope>NUCLEOTIDE SEQUENCE [LARGE SCALE GENOMIC DNA]</scope>
    <source>
        <tissue evidence="9">Leaf</tissue>
    </source>
</reference>
<comment type="function">
    <text evidence="1 7">May be involved in both secretory and endocytic intracellular trafficking in the endosomal/prevacuolar compartments.</text>
</comment>
<dbReference type="InterPro" id="IPR004895">
    <property type="entry name" value="Prenylated_rab_accept_PRA1"/>
</dbReference>
<name>A0A822ZT05_NELNU</name>
<evidence type="ECO:0000256" key="7">
    <source>
        <dbReference type="RuleBase" id="RU363107"/>
    </source>
</evidence>
<dbReference type="Proteomes" id="UP000607653">
    <property type="component" value="Unassembled WGS sequence"/>
</dbReference>
<evidence type="ECO:0000256" key="2">
    <source>
        <dbReference type="ARBA" id="ARBA00004141"/>
    </source>
</evidence>
<evidence type="ECO:0000256" key="5">
    <source>
        <dbReference type="ARBA" id="ARBA00022989"/>
    </source>
</evidence>
<organism evidence="9 10">
    <name type="scientific">Nelumbo nucifera</name>
    <name type="common">Sacred lotus</name>
    <dbReference type="NCBI Taxonomy" id="4432"/>
    <lineage>
        <taxon>Eukaryota</taxon>
        <taxon>Viridiplantae</taxon>
        <taxon>Streptophyta</taxon>
        <taxon>Embryophyta</taxon>
        <taxon>Tracheophyta</taxon>
        <taxon>Spermatophyta</taxon>
        <taxon>Magnoliopsida</taxon>
        <taxon>Proteales</taxon>
        <taxon>Nelumbonaceae</taxon>
        <taxon>Nelumbo</taxon>
    </lineage>
</organism>
<feature type="transmembrane region" description="Helical" evidence="7">
    <location>
        <begin position="130"/>
        <end position="147"/>
    </location>
</feature>
<evidence type="ECO:0000256" key="8">
    <source>
        <dbReference type="SAM" id="SignalP"/>
    </source>
</evidence>
<evidence type="ECO:0000313" key="10">
    <source>
        <dbReference type="Proteomes" id="UP000607653"/>
    </source>
</evidence>
<feature type="signal peptide" evidence="8">
    <location>
        <begin position="1"/>
        <end position="20"/>
    </location>
</feature>
<dbReference type="PANTHER" id="PTHR38519:SF3">
    <property type="entry name" value="PRA1 FAMILY PROTEIN"/>
    <property type="match status" value="1"/>
</dbReference>
<feature type="transmembrane region" description="Helical" evidence="7">
    <location>
        <begin position="181"/>
        <end position="198"/>
    </location>
</feature>
<sequence>MALYLITIFAASLAGSRVGAEIRRAMATANGETKAGRMAPKGRKFALPLSAEAAAVRIIRNFRYFQLHYTLTLWAMLFLSLLPRPLVLWTLLLLITAPVLLWMSLEWFLSHQCLPKPKGDTRDSADHRSVLSLLGQIVCSLVVEAHIKSVLIGPVIVAFLVDVLVMVTVAELILSLAVVRLLVSLGFGLPLILFHAVLRVDDELQVSG</sequence>
<evidence type="ECO:0000313" key="9">
    <source>
        <dbReference type="EMBL" id="DAD47650.1"/>
    </source>
</evidence>
<evidence type="ECO:0000256" key="4">
    <source>
        <dbReference type="ARBA" id="ARBA00022692"/>
    </source>
</evidence>
<evidence type="ECO:0000256" key="6">
    <source>
        <dbReference type="ARBA" id="ARBA00023136"/>
    </source>
</evidence>
<dbReference type="GO" id="GO:0005783">
    <property type="term" value="C:endoplasmic reticulum"/>
    <property type="evidence" value="ECO:0007669"/>
    <property type="project" value="UniProtKB-ARBA"/>
</dbReference>
<keyword evidence="6 7" id="KW-0472">Membrane</keyword>
<dbReference type="PANTHER" id="PTHR38519">
    <property type="entry name" value="PRA1 FAMILY PROTEIN"/>
    <property type="match status" value="1"/>
</dbReference>
<keyword evidence="8" id="KW-0732">Signal</keyword>
<evidence type="ECO:0000256" key="1">
    <source>
        <dbReference type="ARBA" id="ARBA00002501"/>
    </source>
</evidence>
<comment type="caution">
    <text evidence="9">The sequence shown here is derived from an EMBL/GenBank/DDBJ whole genome shotgun (WGS) entry which is preliminary data.</text>
</comment>
<proteinExistence type="inferred from homology"/>
<dbReference type="AlphaFoldDB" id="A0A822ZT05"/>
<dbReference type="GO" id="GO:0016192">
    <property type="term" value="P:vesicle-mediated transport"/>
    <property type="evidence" value="ECO:0007669"/>
    <property type="project" value="UniProtKB-ARBA"/>
</dbReference>
<comment type="subcellular location">
    <subcellularLocation>
        <location evidence="2 7">Membrane</location>
        <topology evidence="2 7">Multi-pass membrane protein</topology>
    </subcellularLocation>
</comment>
<accession>A0A822ZT05</accession>
<keyword evidence="5 7" id="KW-1133">Transmembrane helix</keyword>
<comment type="similarity">
    <text evidence="3 7">Belongs to the PRA1 family.</text>
</comment>
<keyword evidence="4 7" id="KW-0812">Transmembrane</keyword>
<keyword evidence="7" id="KW-0813">Transport</keyword>